<keyword evidence="7 9" id="KW-0411">Iron-sulfur</keyword>
<keyword evidence="5 9" id="KW-0479">Metal-binding</keyword>
<comment type="similarity">
    <text evidence="9">Belongs to the radical SAM superfamily. Lipoyl synthase family.</text>
</comment>
<accession>A0A914DJ86</accession>
<dbReference type="InterPro" id="IPR013785">
    <property type="entry name" value="Aldolase_TIM"/>
</dbReference>
<comment type="catalytic activity">
    <reaction evidence="8 9">
        <text>[[Fe-S] cluster scaffold protein carrying a second [4Fe-4S](2+) cluster] + N(6)-octanoyl-L-lysyl-[protein] + 2 oxidized [2Fe-2S]-[ferredoxin] + 2 S-adenosyl-L-methionine + 4 H(+) = [[Fe-S] cluster scaffold protein] + N(6)-[(R)-dihydrolipoyl]-L-lysyl-[protein] + 4 Fe(3+) + 2 hydrogen sulfide + 2 5'-deoxyadenosine + 2 L-methionine + 2 reduced [2Fe-2S]-[ferredoxin]</text>
        <dbReference type="Rhea" id="RHEA:16585"/>
        <dbReference type="Rhea" id="RHEA-COMP:9928"/>
        <dbReference type="Rhea" id="RHEA-COMP:10000"/>
        <dbReference type="Rhea" id="RHEA-COMP:10001"/>
        <dbReference type="Rhea" id="RHEA-COMP:10475"/>
        <dbReference type="Rhea" id="RHEA-COMP:14568"/>
        <dbReference type="Rhea" id="RHEA-COMP:14569"/>
        <dbReference type="ChEBI" id="CHEBI:15378"/>
        <dbReference type="ChEBI" id="CHEBI:17319"/>
        <dbReference type="ChEBI" id="CHEBI:29034"/>
        <dbReference type="ChEBI" id="CHEBI:29919"/>
        <dbReference type="ChEBI" id="CHEBI:33722"/>
        <dbReference type="ChEBI" id="CHEBI:33737"/>
        <dbReference type="ChEBI" id="CHEBI:33738"/>
        <dbReference type="ChEBI" id="CHEBI:57844"/>
        <dbReference type="ChEBI" id="CHEBI:59789"/>
        <dbReference type="ChEBI" id="CHEBI:78809"/>
        <dbReference type="ChEBI" id="CHEBI:83100"/>
        <dbReference type="EC" id="2.8.1.8"/>
    </reaction>
</comment>
<dbReference type="GO" id="GO:0046872">
    <property type="term" value="F:metal ion binding"/>
    <property type="evidence" value="ECO:0007669"/>
    <property type="project" value="UniProtKB-KW"/>
</dbReference>
<dbReference type="SFLD" id="SFLDG01058">
    <property type="entry name" value="lipoyl_synthase_like"/>
    <property type="match status" value="1"/>
</dbReference>
<dbReference type="Gene3D" id="3.20.20.70">
    <property type="entry name" value="Aldolase class I"/>
    <property type="match status" value="1"/>
</dbReference>
<feature type="domain" description="Radical SAM core" evidence="10">
    <location>
        <begin position="106"/>
        <end position="325"/>
    </location>
</feature>
<dbReference type="NCBIfam" id="TIGR00510">
    <property type="entry name" value="lipA"/>
    <property type="match status" value="1"/>
</dbReference>
<evidence type="ECO:0000256" key="1">
    <source>
        <dbReference type="ARBA" id="ARBA00004173"/>
    </source>
</evidence>
<dbReference type="SMART" id="SM00729">
    <property type="entry name" value="Elp3"/>
    <property type="match status" value="1"/>
</dbReference>
<sequence length="685" mass="76502">MWASKTSRKIRPNLNLLASCSFASRPVLPDGPSLAEFISNGNDVVKEKPPMVNGRLRMPDWLKRDLVHGGDQNQLRLKKQLRGLKLATVCEEARCPNINECWGGGDDVPATATIMLMGDTCTRGCRFCSVKTARNPPKLDENEPENTAKAVASWGVEYIVLTSVDRDDLPDGGATHIAKTVQQLKKEAGHILVECLVPDFAGNLSSVETIAHSGLDVYAHNLETVRRLTPWVRDPRAKYDQSLTALKHAKETKPSLITKSSLMLGLGETDEEIEQAMMDLREVGVEALTLGQYMQPTKRHLLVKEWVTPEKFDYWKTKGDELGFLYTASGPLMSIEIIAKVENDNAIFLTGESIPINVSLMNIKTDSAASLAWGCIQLHCEQISKTNVEPAQRVEGGTSVSRAKEAIFSSKPNIIFCDLSLKPSELQEFTCVLEIPENLPPSFKGHFSKYVWYISIAVQNVDAPIKVINLPIKILNNTVDIKLPKKSSENPFLSNESQCLQIAEIASNTIDDLTSVKNPRFFKINNESGVLATVTLFKNSFRLGDDVVGRIVFENENTHSLQFLVRLETVEIDLHSETKEEHVISHDLEHNVCTFLKECHFKLHIPLQSVPSFTSDTVQLKWRLHFEFVTSTTLPIQVNEGISHLINDLNIETMNWDHYIYVHTCNPYNAGLSCTTMNSSVSHVV</sequence>
<dbReference type="Pfam" id="PF16881">
    <property type="entry name" value="LIAS_N"/>
    <property type="match status" value="1"/>
</dbReference>
<evidence type="ECO:0000259" key="10">
    <source>
        <dbReference type="PROSITE" id="PS51918"/>
    </source>
</evidence>
<dbReference type="GO" id="GO:0051539">
    <property type="term" value="F:4 iron, 4 sulfur cluster binding"/>
    <property type="evidence" value="ECO:0007669"/>
    <property type="project" value="UniProtKB-UniRule"/>
</dbReference>
<evidence type="ECO:0000256" key="4">
    <source>
        <dbReference type="ARBA" id="ARBA00022691"/>
    </source>
</evidence>
<dbReference type="WBParaSite" id="ACRNAN_scaffold2621.g31335.t1">
    <property type="protein sequence ID" value="ACRNAN_scaffold2621.g31335.t1"/>
    <property type="gene ID" value="ACRNAN_scaffold2621.g31335"/>
</dbReference>
<dbReference type="SFLD" id="SFLDS00029">
    <property type="entry name" value="Radical_SAM"/>
    <property type="match status" value="1"/>
</dbReference>
<comment type="subcellular location">
    <subcellularLocation>
        <location evidence="1 9">Mitochondrion</location>
    </subcellularLocation>
</comment>
<name>A0A914DJ86_9BILA</name>
<organism evidence="11 12">
    <name type="scientific">Acrobeloides nanus</name>
    <dbReference type="NCBI Taxonomy" id="290746"/>
    <lineage>
        <taxon>Eukaryota</taxon>
        <taxon>Metazoa</taxon>
        <taxon>Ecdysozoa</taxon>
        <taxon>Nematoda</taxon>
        <taxon>Chromadorea</taxon>
        <taxon>Rhabditida</taxon>
        <taxon>Tylenchina</taxon>
        <taxon>Cephalobomorpha</taxon>
        <taxon>Cephaloboidea</taxon>
        <taxon>Cephalobidae</taxon>
        <taxon>Acrobeloides</taxon>
    </lineage>
</organism>
<dbReference type="SUPFAM" id="SSF102114">
    <property type="entry name" value="Radical SAM enzymes"/>
    <property type="match status" value="1"/>
</dbReference>
<dbReference type="GO" id="GO:0009249">
    <property type="term" value="P:protein lipoylation"/>
    <property type="evidence" value="ECO:0007669"/>
    <property type="project" value="UniProtKB-UniRule"/>
</dbReference>
<feature type="binding site" evidence="9">
    <location>
        <position position="101"/>
    </location>
    <ligand>
        <name>[4Fe-4S] cluster</name>
        <dbReference type="ChEBI" id="CHEBI:49883"/>
        <label>1</label>
    </ligand>
</feature>
<dbReference type="FunFam" id="3.20.20.70:FF:000036">
    <property type="entry name" value="Lipoyl synthase, mitochondrial"/>
    <property type="match status" value="1"/>
</dbReference>
<dbReference type="InterPro" id="IPR006638">
    <property type="entry name" value="Elp3/MiaA/NifB-like_rSAM"/>
</dbReference>
<feature type="binding site" evidence="9">
    <location>
        <position position="95"/>
    </location>
    <ligand>
        <name>[4Fe-4S] cluster</name>
        <dbReference type="ChEBI" id="CHEBI:49883"/>
        <label>1</label>
    </ligand>
</feature>
<comment type="cofactor">
    <cofactor evidence="9">
        <name>[4Fe-4S] cluster</name>
        <dbReference type="ChEBI" id="CHEBI:49883"/>
    </cofactor>
    <text evidence="9">Binds 2 [4Fe-4S] clusters per subunit. One cluster is coordinated with 3 cysteines and an exchangeable S-adenosyl-L-methionine.</text>
</comment>
<evidence type="ECO:0000256" key="5">
    <source>
        <dbReference type="ARBA" id="ARBA00022723"/>
    </source>
</evidence>
<evidence type="ECO:0000256" key="6">
    <source>
        <dbReference type="ARBA" id="ARBA00023004"/>
    </source>
</evidence>
<evidence type="ECO:0000256" key="7">
    <source>
        <dbReference type="ARBA" id="ARBA00023014"/>
    </source>
</evidence>
<proteinExistence type="inferred from homology"/>
<dbReference type="PANTHER" id="PTHR10949">
    <property type="entry name" value="LIPOYL SYNTHASE"/>
    <property type="match status" value="1"/>
</dbReference>
<dbReference type="GO" id="GO:0005739">
    <property type="term" value="C:mitochondrion"/>
    <property type="evidence" value="ECO:0007669"/>
    <property type="project" value="UniProtKB-SubCell"/>
</dbReference>
<protein>
    <recommendedName>
        <fullName evidence="9">Lipoyl synthase, mitochondrial</fullName>
        <ecNumber evidence="9">2.8.1.8</ecNumber>
    </recommendedName>
    <alternativeName>
        <fullName evidence="9">Lipoate synthase</fullName>
        <shortName evidence="9">LS</shortName>
        <shortName evidence="9">Lip-syn</shortName>
    </alternativeName>
    <alternativeName>
        <fullName evidence="9">Lipoic acid synthase</fullName>
    </alternativeName>
</protein>
<feature type="binding site" evidence="9">
    <location>
        <position position="121"/>
    </location>
    <ligand>
        <name>[4Fe-4S] cluster</name>
        <dbReference type="ChEBI" id="CHEBI:49883"/>
        <label>2</label>
        <note>4Fe-4S-S-AdoMet</note>
    </ligand>
</feature>
<reference evidence="12" key="1">
    <citation type="submission" date="2022-11" db="UniProtKB">
        <authorList>
            <consortium name="WormBaseParasite"/>
        </authorList>
    </citation>
    <scope>IDENTIFICATION</scope>
</reference>
<keyword evidence="2 9" id="KW-0004">4Fe-4S</keyword>
<evidence type="ECO:0000313" key="12">
    <source>
        <dbReference type="WBParaSite" id="ACRNAN_scaffold2621.g31335.t1"/>
    </source>
</evidence>
<keyword evidence="4 9" id="KW-0949">S-adenosyl-L-methionine</keyword>
<comment type="caution">
    <text evidence="9">Lacks conserved residue(s) required for the propagation of feature annotation.</text>
</comment>
<dbReference type="InterPro" id="IPR031691">
    <property type="entry name" value="LIAS_N"/>
</dbReference>
<evidence type="ECO:0000256" key="8">
    <source>
        <dbReference type="ARBA" id="ARBA00047326"/>
    </source>
</evidence>
<dbReference type="InterPro" id="IPR058240">
    <property type="entry name" value="rSAM_sf"/>
</dbReference>
<dbReference type="NCBIfam" id="NF004019">
    <property type="entry name" value="PRK05481.1"/>
    <property type="match status" value="1"/>
</dbReference>
<dbReference type="InterPro" id="IPR014848">
    <property type="entry name" value="Rgp1"/>
</dbReference>
<keyword evidence="9" id="KW-0496">Mitochondrion</keyword>
<keyword evidence="3 9" id="KW-0808">Transferase</keyword>
<evidence type="ECO:0000256" key="2">
    <source>
        <dbReference type="ARBA" id="ARBA00022485"/>
    </source>
</evidence>
<dbReference type="SFLD" id="SFLDF00271">
    <property type="entry name" value="lipoyl_synthase"/>
    <property type="match status" value="1"/>
</dbReference>
<dbReference type="GO" id="GO:0016992">
    <property type="term" value="F:lipoate synthase activity"/>
    <property type="evidence" value="ECO:0007669"/>
    <property type="project" value="UniProtKB-UniRule"/>
</dbReference>
<dbReference type="HAMAP" id="MF_00206">
    <property type="entry name" value="Lipoyl_synth"/>
    <property type="match status" value="1"/>
</dbReference>
<evidence type="ECO:0000256" key="3">
    <source>
        <dbReference type="ARBA" id="ARBA00022679"/>
    </source>
</evidence>
<dbReference type="NCBIfam" id="NF009544">
    <property type="entry name" value="PRK12928.1"/>
    <property type="match status" value="1"/>
</dbReference>
<keyword evidence="6 9" id="KW-0408">Iron</keyword>
<dbReference type="PANTHER" id="PTHR10949:SF0">
    <property type="entry name" value="LIPOYL SYNTHASE, MITOCHONDRIAL"/>
    <property type="match status" value="1"/>
</dbReference>
<dbReference type="InterPro" id="IPR003698">
    <property type="entry name" value="Lipoyl_synth"/>
</dbReference>
<feature type="binding site" evidence="9">
    <location>
        <position position="125"/>
    </location>
    <ligand>
        <name>[4Fe-4S] cluster</name>
        <dbReference type="ChEBI" id="CHEBI:49883"/>
        <label>2</label>
        <note>4Fe-4S-S-AdoMet</note>
    </ligand>
</feature>
<dbReference type="Proteomes" id="UP000887540">
    <property type="component" value="Unplaced"/>
</dbReference>
<dbReference type="AlphaFoldDB" id="A0A914DJ86"/>
<dbReference type="PROSITE" id="PS51918">
    <property type="entry name" value="RADICAL_SAM"/>
    <property type="match status" value="1"/>
</dbReference>
<dbReference type="Pfam" id="PF08737">
    <property type="entry name" value="Rgp1"/>
    <property type="match status" value="2"/>
</dbReference>
<dbReference type="CDD" id="cd01335">
    <property type="entry name" value="Radical_SAM"/>
    <property type="match status" value="1"/>
</dbReference>
<dbReference type="EC" id="2.8.1.8" evidence="9"/>
<keyword evidence="11" id="KW-1185">Reference proteome</keyword>
<feature type="binding site" evidence="9">
    <location>
        <position position="90"/>
    </location>
    <ligand>
        <name>[4Fe-4S] cluster</name>
        <dbReference type="ChEBI" id="CHEBI:49883"/>
        <label>1</label>
    </ligand>
</feature>
<evidence type="ECO:0000256" key="9">
    <source>
        <dbReference type="HAMAP-Rule" id="MF_03123"/>
    </source>
</evidence>
<dbReference type="InterPro" id="IPR007197">
    <property type="entry name" value="rSAM"/>
</dbReference>
<comment type="function">
    <text evidence="9">Catalyzes the radical-mediated insertion of two sulfur atoms into the C-6 and C-8 positions of the octanoyl moiety bound to the lipoyl domains of lipoate-dependent enzymes, thereby converting the octanoylated domains into lipoylated derivatives.</text>
</comment>
<comment type="pathway">
    <text evidence="9">Protein modification; protein lipoylation via endogenous pathway; protein N(6)-(lipoyl)lysine from octanoyl-[acyl-carrier-protein]: step 2/2.</text>
</comment>
<evidence type="ECO:0000313" key="11">
    <source>
        <dbReference type="Proteomes" id="UP000887540"/>
    </source>
</evidence>
<dbReference type="Pfam" id="PF04055">
    <property type="entry name" value="Radical_SAM"/>
    <property type="match status" value="1"/>
</dbReference>
<feature type="binding site" evidence="9">
    <location>
        <position position="128"/>
    </location>
    <ligand>
        <name>[4Fe-4S] cluster</name>
        <dbReference type="ChEBI" id="CHEBI:49883"/>
        <label>2</label>
        <note>4Fe-4S-S-AdoMet</note>
    </ligand>
</feature>